<dbReference type="InterPro" id="IPR009991">
    <property type="entry name" value="DCTN3"/>
</dbReference>
<dbReference type="PANTHER" id="PTHR28360">
    <property type="entry name" value="DYNACTIN SUBUNIT 3"/>
    <property type="match status" value="1"/>
</dbReference>
<dbReference type="AlphaFoldDB" id="A0A2B4RBA2"/>
<name>A0A2B4RBA2_STYPI</name>
<dbReference type="PANTHER" id="PTHR28360:SF1">
    <property type="entry name" value="DYNACTIN SUBUNIT 3"/>
    <property type="match status" value="1"/>
</dbReference>
<proteinExistence type="predicted"/>
<dbReference type="OrthoDB" id="16729at2759"/>
<comment type="caution">
    <text evidence="2">The sequence shown here is derived from an EMBL/GenBank/DDBJ whole genome shotgun (WGS) entry which is preliminary data.</text>
</comment>
<keyword evidence="3" id="KW-1185">Reference proteome</keyword>
<dbReference type="Proteomes" id="UP000225706">
    <property type="component" value="Unassembled WGS sequence"/>
</dbReference>
<gene>
    <name evidence="2" type="primary">Dctn3</name>
    <name evidence="2" type="ORF">AWC38_SpisGene21779</name>
</gene>
<evidence type="ECO:0000313" key="3">
    <source>
        <dbReference type="Proteomes" id="UP000225706"/>
    </source>
</evidence>
<accession>A0A2B4RBA2</accession>
<evidence type="ECO:0000256" key="1">
    <source>
        <dbReference type="SAM" id="Coils"/>
    </source>
</evidence>
<dbReference type="Pfam" id="PF07426">
    <property type="entry name" value="Dynactin_p22"/>
    <property type="match status" value="1"/>
</dbReference>
<dbReference type="GO" id="GO:0005869">
    <property type="term" value="C:dynactin complex"/>
    <property type="evidence" value="ECO:0007669"/>
    <property type="project" value="InterPro"/>
</dbReference>
<protein>
    <submittedName>
        <fullName evidence="2">Dynactin subunit 3</fullName>
    </submittedName>
</protein>
<evidence type="ECO:0000313" key="2">
    <source>
        <dbReference type="EMBL" id="PFX14093.1"/>
    </source>
</evidence>
<dbReference type="STRING" id="50429.A0A2B4RBA2"/>
<reference evidence="3" key="1">
    <citation type="journal article" date="2017" name="bioRxiv">
        <title>Comparative analysis of the genomes of Stylophora pistillata and Acropora digitifera provides evidence for extensive differences between species of corals.</title>
        <authorList>
            <person name="Voolstra C.R."/>
            <person name="Li Y."/>
            <person name="Liew Y.J."/>
            <person name="Baumgarten S."/>
            <person name="Zoccola D."/>
            <person name="Flot J.-F."/>
            <person name="Tambutte S."/>
            <person name="Allemand D."/>
            <person name="Aranda M."/>
        </authorList>
    </citation>
    <scope>NUCLEOTIDE SEQUENCE [LARGE SCALE GENOMIC DNA]</scope>
</reference>
<dbReference type="GO" id="GO:0061640">
    <property type="term" value="P:cytoskeleton-dependent cytokinesis"/>
    <property type="evidence" value="ECO:0007669"/>
    <property type="project" value="InterPro"/>
</dbReference>
<feature type="coiled-coil region" evidence="1">
    <location>
        <begin position="3"/>
        <end position="37"/>
    </location>
</feature>
<keyword evidence="1" id="KW-0175">Coiled coil</keyword>
<organism evidence="2 3">
    <name type="scientific">Stylophora pistillata</name>
    <name type="common">Smooth cauliflower coral</name>
    <dbReference type="NCBI Taxonomy" id="50429"/>
    <lineage>
        <taxon>Eukaryota</taxon>
        <taxon>Metazoa</taxon>
        <taxon>Cnidaria</taxon>
        <taxon>Anthozoa</taxon>
        <taxon>Hexacorallia</taxon>
        <taxon>Scleractinia</taxon>
        <taxon>Astrocoeniina</taxon>
        <taxon>Pocilloporidae</taxon>
        <taxon>Stylophora</taxon>
    </lineage>
</organism>
<dbReference type="EMBL" id="LSMT01000840">
    <property type="protein sequence ID" value="PFX14093.1"/>
    <property type="molecule type" value="Genomic_DNA"/>
</dbReference>
<sequence length="191" mass="21565">MAAKDRRAAVDCLEKRISELERQVLTSEEDLQSLKGSSCLGTLNNVQKNLDRIGSKYSRIAAVWKRVKELEKFLSPEFLEEATLTDDSKADIIIAGEGQLKACADQLQQVEDLKKVVTTEPIKDLPTWSAKLQPLVELHIQQKEEFDAADDRLHNLLAAYNNIINLLSKQFVQWDSSLTQIEQAMEVKPAD</sequence>